<gene>
    <name evidence="2" type="ORF">SAMN05421820_10980</name>
</gene>
<dbReference type="Proteomes" id="UP000183200">
    <property type="component" value="Unassembled WGS sequence"/>
</dbReference>
<dbReference type="InterPro" id="IPR025507">
    <property type="entry name" value="DUF4394"/>
</dbReference>
<dbReference type="GO" id="GO:0003677">
    <property type="term" value="F:DNA binding"/>
    <property type="evidence" value="ECO:0007669"/>
    <property type="project" value="UniProtKB-KW"/>
</dbReference>
<accession>A0A1H0DR46</accession>
<keyword evidence="2" id="KW-0238">DNA-binding</keyword>
<dbReference type="RefSeq" id="WP_074611327.1">
    <property type="nucleotide sequence ID" value="NZ_FNGY01000009.1"/>
</dbReference>
<organism evidence="2 3">
    <name type="scientific">Pedobacter steynii</name>
    <dbReference type="NCBI Taxonomy" id="430522"/>
    <lineage>
        <taxon>Bacteria</taxon>
        <taxon>Pseudomonadati</taxon>
        <taxon>Bacteroidota</taxon>
        <taxon>Sphingobacteriia</taxon>
        <taxon>Sphingobacteriales</taxon>
        <taxon>Sphingobacteriaceae</taxon>
        <taxon>Pedobacter</taxon>
    </lineage>
</organism>
<protein>
    <submittedName>
        <fullName evidence="2">DNA-binding beta-propeller fold protein YncE</fullName>
    </submittedName>
</protein>
<dbReference type="OrthoDB" id="531718at2"/>
<dbReference type="PROSITE" id="PS51257">
    <property type="entry name" value="PROKAR_LIPOPROTEIN"/>
    <property type="match status" value="1"/>
</dbReference>
<evidence type="ECO:0000313" key="2">
    <source>
        <dbReference type="EMBL" id="SDN72717.1"/>
    </source>
</evidence>
<evidence type="ECO:0000313" key="3">
    <source>
        <dbReference type="Proteomes" id="UP000183200"/>
    </source>
</evidence>
<evidence type="ECO:0000259" key="1">
    <source>
        <dbReference type="Pfam" id="PF14339"/>
    </source>
</evidence>
<feature type="domain" description="DUF4394" evidence="1">
    <location>
        <begin position="291"/>
        <end position="504"/>
    </location>
</feature>
<dbReference type="Pfam" id="PF14339">
    <property type="entry name" value="DUF4394"/>
    <property type="match status" value="2"/>
</dbReference>
<feature type="domain" description="DUF4394" evidence="1">
    <location>
        <begin position="56"/>
        <end position="275"/>
    </location>
</feature>
<proteinExistence type="predicted"/>
<name>A0A1H0DR46_9SPHI</name>
<dbReference type="SUPFAM" id="SSF82171">
    <property type="entry name" value="DPP6 N-terminal domain-like"/>
    <property type="match status" value="1"/>
</dbReference>
<dbReference type="EMBL" id="FNGY01000009">
    <property type="protein sequence ID" value="SDN72717.1"/>
    <property type="molecule type" value="Genomic_DNA"/>
</dbReference>
<sequence>MKNLDLRGYRLPKLLLVLLLLSSTIGSCKKDRNNNPDPEDPLSGPDQEFYALSNNNLLKFNAKDVSKSISAVSISGLPGTEKILSIDFRPATGELYGVSNASKLYVIRLNGAARAIGTGFNPALTGTIASIDFNPTVDRIRLITNTGQNLRIHPETGAVAATDGNINGVSNAIISGAAYTNSKAGASSTTLFDIDISTKKLYKQDPPNDGKLIAVGSLGVEIGSSSSFDISPDNGKALAAGTINGLSSIYTISLETGKATLAGKFPMSTPIEGIAIPTDPVAYAVDNANNFLTFNPMSPATVIAKPITGLAASESIIGIDFRPANGQIYALGSLSRLYTINTATGALTPVGAGTLTTALLGSSFGFDFNPTVDRIRIVSNTGQNLRLHPETGAVVSVDGILKPGSPAISAAAYTNNFMGATETILFDIDHATDKLYKQTPPNDGTLVEVGSLGINAESTNGFDIGSASGTAYAILTVGGVNKIYAINLTSGVATAIGDFSKTVTAMTVGLGL</sequence>
<keyword evidence="3" id="KW-1185">Reference proteome</keyword>
<dbReference type="AlphaFoldDB" id="A0A1H0DR46"/>
<reference evidence="3" key="1">
    <citation type="submission" date="2016-10" db="EMBL/GenBank/DDBJ databases">
        <authorList>
            <person name="Varghese N."/>
            <person name="Submissions S."/>
        </authorList>
    </citation>
    <scope>NUCLEOTIDE SEQUENCE [LARGE SCALE GENOMIC DNA]</scope>
    <source>
        <strain evidence="3">DSM 19110</strain>
    </source>
</reference>